<comment type="function">
    <text evidence="7">The glycine cleavage system catalyzes the degradation of glycine.</text>
</comment>
<proteinExistence type="inferred from homology"/>
<dbReference type="InterPro" id="IPR006223">
    <property type="entry name" value="GcvT"/>
</dbReference>
<dbReference type="GO" id="GO:0008483">
    <property type="term" value="F:transaminase activity"/>
    <property type="evidence" value="ECO:0007669"/>
    <property type="project" value="UniProtKB-KW"/>
</dbReference>
<dbReference type="GO" id="GO:0005960">
    <property type="term" value="C:glycine cleavage complex"/>
    <property type="evidence" value="ECO:0007669"/>
    <property type="project" value="InterPro"/>
</dbReference>
<evidence type="ECO:0000256" key="4">
    <source>
        <dbReference type="ARBA" id="ARBA00022679"/>
    </source>
</evidence>
<dbReference type="GO" id="GO:0005829">
    <property type="term" value="C:cytosol"/>
    <property type="evidence" value="ECO:0007669"/>
    <property type="project" value="TreeGrafter"/>
</dbReference>
<feature type="domain" description="Aminomethyltransferase C-terminal" evidence="10">
    <location>
        <begin position="280"/>
        <end position="358"/>
    </location>
</feature>
<dbReference type="FunFam" id="2.40.30.110:FF:000003">
    <property type="entry name" value="Aminomethyltransferase"/>
    <property type="match status" value="1"/>
</dbReference>
<keyword evidence="11" id="KW-0489">Methyltransferase</keyword>
<keyword evidence="4 7" id="KW-0808">Transferase</keyword>
<dbReference type="Gene3D" id="4.10.1250.10">
    <property type="entry name" value="Aminomethyltransferase fragment"/>
    <property type="match status" value="1"/>
</dbReference>
<dbReference type="InterPro" id="IPR028896">
    <property type="entry name" value="GcvT/YgfZ/DmdA"/>
</dbReference>
<dbReference type="PANTHER" id="PTHR43757:SF2">
    <property type="entry name" value="AMINOMETHYLTRANSFERASE, MITOCHONDRIAL"/>
    <property type="match status" value="1"/>
</dbReference>
<evidence type="ECO:0000256" key="1">
    <source>
        <dbReference type="ARBA" id="ARBA00008609"/>
    </source>
</evidence>
<dbReference type="EMBL" id="DSVI01000011">
    <property type="protein sequence ID" value="HGT48259.1"/>
    <property type="molecule type" value="Genomic_DNA"/>
</dbReference>
<feature type="binding site" evidence="8">
    <location>
        <position position="193"/>
    </location>
    <ligand>
        <name>substrate</name>
    </ligand>
</feature>
<sequence length="359" mass="40532">MKRTKFYNIHKKLNAKIVEFAGYEMPVQFTSIIQEHKAVRHSVGVFDVSHMGEIFVKGDKALDFVQYITINDASKLFPGRVQYSAMCYEDGGIVDDLLVYKISDDEFLLVVNASNIDKDFEWMNKNNKFGVRILNRSDDFSLLAVQGPDSLKTLQKISDVNIELEYYHFTKMKIAGVDMIVSRTGYTGELGFELYFEGDESVAEKVWNAIFEAGKEFNIQPVGLGARDTLRLEMGYCLYGNDIDQTTNPIEAGLGWITKLNKPDFIGKQALLKAKENITRKLVAMISEEKTFPRHGYEISANGRKIGYITSGTVSPTLDKAIALGYVEKDFSAVDTEVNFVVRGKEFPAKVVKLPFVKR</sequence>
<dbReference type="InterPro" id="IPR029043">
    <property type="entry name" value="GcvT/YgfZ_C"/>
</dbReference>
<dbReference type="Gene3D" id="3.30.70.1400">
    <property type="entry name" value="Aminomethyltransferase beta-barrel domains"/>
    <property type="match status" value="1"/>
</dbReference>
<dbReference type="Gene3D" id="2.40.30.110">
    <property type="entry name" value="Aminomethyltransferase beta-barrel domains"/>
    <property type="match status" value="1"/>
</dbReference>
<dbReference type="HAMAP" id="MF_00259">
    <property type="entry name" value="GcvT"/>
    <property type="match status" value="1"/>
</dbReference>
<organism evidence="11">
    <name type="scientific">Ignavibacterium album</name>
    <dbReference type="NCBI Taxonomy" id="591197"/>
    <lineage>
        <taxon>Bacteria</taxon>
        <taxon>Pseudomonadati</taxon>
        <taxon>Ignavibacteriota</taxon>
        <taxon>Ignavibacteria</taxon>
        <taxon>Ignavibacteriales</taxon>
        <taxon>Ignavibacteriaceae</taxon>
        <taxon>Ignavibacterium</taxon>
    </lineage>
</organism>
<evidence type="ECO:0000256" key="8">
    <source>
        <dbReference type="PIRSR" id="PIRSR006487-1"/>
    </source>
</evidence>
<evidence type="ECO:0000256" key="6">
    <source>
        <dbReference type="ARBA" id="ARBA00047665"/>
    </source>
</evidence>
<accession>A0A832DGI4</accession>
<dbReference type="AlphaFoldDB" id="A0A832DGI4"/>
<reference evidence="11" key="1">
    <citation type="journal article" date="2020" name="mSystems">
        <title>Genome- and Community-Level Interaction Insights into Carbon Utilization and Element Cycling Functions of Hydrothermarchaeota in Hydrothermal Sediment.</title>
        <authorList>
            <person name="Zhou Z."/>
            <person name="Liu Y."/>
            <person name="Xu W."/>
            <person name="Pan J."/>
            <person name="Luo Z.H."/>
            <person name="Li M."/>
        </authorList>
    </citation>
    <scope>NUCLEOTIDE SEQUENCE [LARGE SCALE GENOMIC DNA]</scope>
    <source>
        <strain evidence="11">SpSt-500</strain>
    </source>
</reference>
<evidence type="ECO:0000256" key="3">
    <source>
        <dbReference type="ARBA" id="ARBA00022576"/>
    </source>
</evidence>
<dbReference type="Pfam" id="PF01571">
    <property type="entry name" value="GCV_T"/>
    <property type="match status" value="1"/>
</dbReference>
<dbReference type="Gene3D" id="3.30.1360.120">
    <property type="entry name" value="Probable tRNA modification gtpase trme, domain 1"/>
    <property type="match status" value="1"/>
</dbReference>
<evidence type="ECO:0000256" key="2">
    <source>
        <dbReference type="ARBA" id="ARBA00012616"/>
    </source>
</evidence>
<dbReference type="FunFam" id="3.30.70.1400:FF:000001">
    <property type="entry name" value="Aminomethyltransferase"/>
    <property type="match status" value="1"/>
</dbReference>
<dbReference type="GO" id="GO:0008168">
    <property type="term" value="F:methyltransferase activity"/>
    <property type="evidence" value="ECO:0007669"/>
    <property type="project" value="UniProtKB-KW"/>
</dbReference>
<dbReference type="InterPro" id="IPR022903">
    <property type="entry name" value="GcvT_bac"/>
</dbReference>
<evidence type="ECO:0000259" key="10">
    <source>
        <dbReference type="Pfam" id="PF08669"/>
    </source>
</evidence>
<dbReference type="InterPro" id="IPR006222">
    <property type="entry name" value="GCVT_N"/>
</dbReference>
<feature type="domain" description="GCVT N-terminal" evidence="9">
    <location>
        <begin position="6"/>
        <end position="262"/>
    </location>
</feature>
<dbReference type="GO" id="GO:0004047">
    <property type="term" value="F:aminomethyltransferase activity"/>
    <property type="evidence" value="ECO:0007669"/>
    <property type="project" value="UniProtKB-UniRule"/>
</dbReference>
<dbReference type="Pfam" id="PF08669">
    <property type="entry name" value="GCV_T_C"/>
    <property type="match status" value="1"/>
</dbReference>
<dbReference type="GO" id="GO:0032259">
    <property type="term" value="P:methylation"/>
    <property type="evidence" value="ECO:0007669"/>
    <property type="project" value="UniProtKB-KW"/>
</dbReference>
<dbReference type="PANTHER" id="PTHR43757">
    <property type="entry name" value="AMINOMETHYLTRANSFERASE"/>
    <property type="match status" value="1"/>
</dbReference>
<dbReference type="GO" id="GO:0019464">
    <property type="term" value="P:glycine decarboxylation via glycine cleavage system"/>
    <property type="evidence" value="ECO:0007669"/>
    <property type="project" value="UniProtKB-UniRule"/>
</dbReference>
<dbReference type="SUPFAM" id="SSF101790">
    <property type="entry name" value="Aminomethyltransferase beta-barrel domain"/>
    <property type="match status" value="1"/>
</dbReference>
<dbReference type="NCBIfam" id="NF001567">
    <property type="entry name" value="PRK00389.1"/>
    <property type="match status" value="1"/>
</dbReference>
<name>A0A832DGI4_9BACT</name>
<dbReference type="PIRSF" id="PIRSF006487">
    <property type="entry name" value="GcvT"/>
    <property type="match status" value="1"/>
</dbReference>
<evidence type="ECO:0000256" key="5">
    <source>
        <dbReference type="ARBA" id="ARBA00031395"/>
    </source>
</evidence>
<dbReference type="NCBIfam" id="TIGR00528">
    <property type="entry name" value="gcvT"/>
    <property type="match status" value="1"/>
</dbReference>
<keyword evidence="3 7" id="KW-0032">Aminotransferase</keyword>
<evidence type="ECO:0000259" key="9">
    <source>
        <dbReference type="Pfam" id="PF01571"/>
    </source>
</evidence>
<dbReference type="EC" id="2.1.2.10" evidence="2 7"/>
<protein>
    <recommendedName>
        <fullName evidence="2 7">Aminomethyltransferase</fullName>
        <ecNumber evidence="2 7">2.1.2.10</ecNumber>
    </recommendedName>
    <alternativeName>
        <fullName evidence="5 7">Glycine cleavage system T protein</fullName>
    </alternativeName>
</protein>
<gene>
    <name evidence="7 11" type="primary">gcvT</name>
    <name evidence="11" type="ORF">ENS56_09500</name>
</gene>
<dbReference type="InterPro" id="IPR027266">
    <property type="entry name" value="TrmE/GcvT-like"/>
</dbReference>
<evidence type="ECO:0000256" key="7">
    <source>
        <dbReference type="HAMAP-Rule" id="MF_00259"/>
    </source>
</evidence>
<comment type="caution">
    <text evidence="11">The sequence shown here is derived from an EMBL/GenBank/DDBJ whole genome shotgun (WGS) entry which is preliminary data.</text>
</comment>
<dbReference type="SUPFAM" id="SSF103025">
    <property type="entry name" value="Folate-binding domain"/>
    <property type="match status" value="1"/>
</dbReference>
<comment type="similarity">
    <text evidence="1 7">Belongs to the GcvT family.</text>
</comment>
<dbReference type="FunFam" id="4.10.1250.10:FF:000001">
    <property type="entry name" value="Aminomethyltransferase"/>
    <property type="match status" value="1"/>
</dbReference>
<comment type="catalytic activity">
    <reaction evidence="6 7">
        <text>N(6)-[(R)-S(8)-aminomethyldihydrolipoyl]-L-lysyl-[protein] + (6S)-5,6,7,8-tetrahydrofolate = N(6)-[(R)-dihydrolipoyl]-L-lysyl-[protein] + (6R)-5,10-methylene-5,6,7,8-tetrahydrofolate + NH4(+)</text>
        <dbReference type="Rhea" id="RHEA:16945"/>
        <dbReference type="Rhea" id="RHEA-COMP:10475"/>
        <dbReference type="Rhea" id="RHEA-COMP:10492"/>
        <dbReference type="ChEBI" id="CHEBI:15636"/>
        <dbReference type="ChEBI" id="CHEBI:28938"/>
        <dbReference type="ChEBI" id="CHEBI:57453"/>
        <dbReference type="ChEBI" id="CHEBI:83100"/>
        <dbReference type="ChEBI" id="CHEBI:83143"/>
        <dbReference type="EC" id="2.1.2.10"/>
    </reaction>
</comment>
<comment type="subunit">
    <text evidence="7">The glycine cleavage system is composed of four proteins: P, T, L and H.</text>
</comment>
<evidence type="ECO:0000313" key="11">
    <source>
        <dbReference type="EMBL" id="HGT48259.1"/>
    </source>
</evidence>
<dbReference type="InterPro" id="IPR013977">
    <property type="entry name" value="GcvT_C"/>
</dbReference>